<sequence>MFLDKIVANTKEEVKQRKEEISLTELKERLRPVDEVRDFKAALTNSVLGLIAEIKQASPSKGLIRKDFNPVEIAKKYSQNRVEAISILTDEEFFQGSLEYLQQVREATDLPLLRKDFIIDPYQVYEAQAHGADAVLLIVNILTEKKLIELISLIRKLGMEALVEVHTAGELKTACRAGAEIVGINNRNLKTFETDIEQTLQLQELLPADKVIVSESGISSKDDIEKLTDTGVDAVLIGEALMRSDDLSNRIAELLGRSDGNGSN</sequence>
<dbReference type="eggNOG" id="COG0134">
    <property type="taxonomic scope" value="Bacteria"/>
</dbReference>
<dbReference type="GO" id="GO:0004425">
    <property type="term" value="F:indole-3-glycerol-phosphate synthase activity"/>
    <property type="evidence" value="ECO:0007669"/>
    <property type="project" value="UniProtKB-UniRule"/>
</dbReference>
<dbReference type="EC" id="4.1.1.48" evidence="9"/>
<evidence type="ECO:0000313" key="11">
    <source>
        <dbReference type="EMBL" id="ADL13371.1"/>
    </source>
</evidence>
<dbReference type="GO" id="GO:0004640">
    <property type="term" value="F:phosphoribosylanthranilate isomerase activity"/>
    <property type="evidence" value="ECO:0007669"/>
    <property type="project" value="TreeGrafter"/>
</dbReference>
<dbReference type="EMBL" id="CP002105">
    <property type="protein sequence ID" value="ADL13371.1"/>
    <property type="molecule type" value="Genomic_DNA"/>
</dbReference>
<feature type="domain" description="Indole-3-glycerol phosphate synthase" evidence="10">
    <location>
        <begin position="3"/>
        <end position="254"/>
    </location>
</feature>
<dbReference type="HAMAP" id="MF_00134_A">
    <property type="entry name" value="IGPS_A"/>
    <property type="match status" value="1"/>
</dbReference>
<dbReference type="GO" id="GO:0000162">
    <property type="term" value="P:L-tryptophan biosynthetic process"/>
    <property type="evidence" value="ECO:0007669"/>
    <property type="project" value="UniProtKB-UniRule"/>
</dbReference>
<dbReference type="HAMAP" id="MF_00134_B">
    <property type="entry name" value="IGPS_B"/>
    <property type="match status" value="1"/>
</dbReference>
<comment type="catalytic activity">
    <reaction evidence="1 9">
        <text>1-(2-carboxyphenylamino)-1-deoxy-D-ribulose 5-phosphate + H(+) = (1S,2R)-1-C-(indol-3-yl)glycerol 3-phosphate + CO2 + H2O</text>
        <dbReference type="Rhea" id="RHEA:23476"/>
        <dbReference type="ChEBI" id="CHEBI:15377"/>
        <dbReference type="ChEBI" id="CHEBI:15378"/>
        <dbReference type="ChEBI" id="CHEBI:16526"/>
        <dbReference type="ChEBI" id="CHEBI:58613"/>
        <dbReference type="ChEBI" id="CHEBI:58866"/>
        <dbReference type="EC" id="4.1.1.48"/>
    </reaction>
</comment>
<evidence type="ECO:0000256" key="5">
    <source>
        <dbReference type="ARBA" id="ARBA00022793"/>
    </source>
</evidence>
<dbReference type="PROSITE" id="PS00614">
    <property type="entry name" value="IGPS"/>
    <property type="match status" value="1"/>
</dbReference>
<dbReference type="FunFam" id="3.20.20.70:FF:000024">
    <property type="entry name" value="Indole-3-glycerol phosphate synthase"/>
    <property type="match status" value="1"/>
</dbReference>
<organism evidence="11 12">
    <name type="scientific">Acetohalobium arabaticum (strain ATCC 49924 / DSM 5501 / Z-7288)</name>
    <dbReference type="NCBI Taxonomy" id="574087"/>
    <lineage>
        <taxon>Bacteria</taxon>
        <taxon>Bacillati</taxon>
        <taxon>Bacillota</taxon>
        <taxon>Clostridia</taxon>
        <taxon>Halanaerobiales</taxon>
        <taxon>Halobacteroidaceae</taxon>
        <taxon>Acetohalobium</taxon>
    </lineage>
</organism>
<evidence type="ECO:0000256" key="7">
    <source>
        <dbReference type="ARBA" id="ARBA00023141"/>
    </source>
</evidence>
<comment type="pathway">
    <text evidence="2 9">Amino-acid biosynthesis; L-tryptophan biosynthesis; L-tryptophan from chorismate: step 4/5.</text>
</comment>
<keyword evidence="8 9" id="KW-0456">Lyase</keyword>
<dbReference type="PANTHER" id="PTHR22854:SF2">
    <property type="entry name" value="INDOLE-3-GLYCEROL-PHOSPHATE SYNTHASE"/>
    <property type="match status" value="1"/>
</dbReference>
<name>D9QS80_ACEAZ</name>
<protein>
    <recommendedName>
        <fullName evidence="9">Indole-3-glycerol phosphate synthase</fullName>
        <shortName evidence="9">IGPS</shortName>
        <ecNumber evidence="9">4.1.1.48</ecNumber>
    </recommendedName>
</protein>
<dbReference type="InterPro" id="IPR001468">
    <property type="entry name" value="Indole-3-GlycerolPSynthase_CS"/>
</dbReference>
<evidence type="ECO:0000256" key="2">
    <source>
        <dbReference type="ARBA" id="ARBA00004696"/>
    </source>
</evidence>
<dbReference type="HOGENOM" id="CLU_034247_2_0_9"/>
<dbReference type="Pfam" id="PF00218">
    <property type="entry name" value="IGPS"/>
    <property type="match status" value="1"/>
</dbReference>
<dbReference type="InterPro" id="IPR011060">
    <property type="entry name" value="RibuloseP-bd_barrel"/>
</dbReference>
<evidence type="ECO:0000256" key="6">
    <source>
        <dbReference type="ARBA" id="ARBA00022822"/>
    </source>
</evidence>
<dbReference type="KEGG" id="aar:Acear_1868"/>
<comment type="similarity">
    <text evidence="3 9">Belongs to the TrpC family.</text>
</comment>
<keyword evidence="6 9" id="KW-0822">Tryptophan biosynthesis</keyword>
<keyword evidence="7 9" id="KW-0057">Aromatic amino acid biosynthesis</keyword>
<keyword evidence="4 9" id="KW-0028">Amino-acid biosynthesis</keyword>
<gene>
    <name evidence="9" type="primary">trpC</name>
    <name evidence="11" type="ordered locus">Acear_1868</name>
</gene>
<proteinExistence type="inferred from homology"/>
<evidence type="ECO:0000313" key="12">
    <source>
        <dbReference type="Proteomes" id="UP000001661"/>
    </source>
</evidence>
<dbReference type="Gene3D" id="3.20.20.70">
    <property type="entry name" value="Aldolase class I"/>
    <property type="match status" value="1"/>
</dbReference>
<dbReference type="SUPFAM" id="SSF51366">
    <property type="entry name" value="Ribulose-phoshate binding barrel"/>
    <property type="match status" value="1"/>
</dbReference>
<dbReference type="PANTHER" id="PTHR22854">
    <property type="entry name" value="TRYPTOPHAN BIOSYNTHESIS PROTEIN"/>
    <property type="match status" value="1"/>
</dbReference>
<dbReference type="RefSeq" id="WP_013278816.1">
    <property type="nucleotide sequence ID" value="NC_014378.1"/>
</dbReference>
<keyword evidence="12" id="KW-1185">Reference proteome</keyword>
<evidence type="ECO:0000256" key="8">
    <source>
        <dbReference type="ARBA" id="ARBA00023239"/>
    </source>
</evidence>
<accession>D9QS80</accession>
<dbReference type="Proteomes" id="UP000001661">
    <property type="component" value="Chromosome"/>
</dbReference>
<dbReference type="UniPathway" id="UPA00035">
    <property type="reaction ID" value="UER00043"/>
</dbReference>
<dbReference type="InterPro" id="IPR045186">
    <property type="entry name" value="Indole-3-glycerol_P_synth"/>
</dbReference>
<dbReference type="AlphaFoldDB" id="D9QS80"/>
<dbReference type="InterPro" id="IPR013798">
    <property type="entry name" value="Indole-3-glycerol_P_synth_dom"/>
</dbReference>
<dbReference type="InterPro" id="IPR013785">
    <property type="entry name" value="Aldolase_TIM"/>
</dbReference>
<evidence type="ECO:0000256" key="4">
    <source>
        <dbReference type="ARBA" id="ARBA00022605"/>
    </source>
</evidence>
<keyword evidence="5 9" id="KW-0210">Decarboxylase</keyword>
<evidence type="ECO:0000256" key="9">
    <source>
        <dbReference type="HAMAP-Rule" id="MF_00134"/>
    </source>
</evidence>
<evidence type="ECO:0000256" key="3">
    <source>
        <dbReference type="ARBA" id="ARBA00008737"/>
    </source>
</evidence>
<dbReference type="CDD" id="cd00331">
    <property type="entry name" value="IGPS"/>
    <property type="match status" value="1"/>
</dbReference>
<reference evidence="11 12" key="1">
    <citation type="journal article" date="2010" name="Stand. Genomic Sci.">
        <title>Complete genome sequence of Acetohalobium arabaticum type strain (Z-7288).</title>
        <authorList>
            <person name="Sikorski J."/>
            <person name="Lapidus A."/>
            <person name="Chertkov O."/>
            <person name="Lucas S."/>
            <person name="Copeland A."/>
            <person name="Glavina Del Rio T."/>
            <person name="Nolan M."/>
            <person name="Tice H."/>
            <person name="Cheng J.F."/>
            <person name="Han C."/>
            <person name="Brambilla E."/>
            <person name="Pitluck S."/>
            <person name="Liolios K."/>
            <person name="Ivanova N."/>
            <person name="Mavromatis K."/>
            <person name="Mikhailova N."/>
            <person name="Pati A."/>
            <person name="Bruce D."/>
            <person name="Detter C."/>
            <person name="Tapia R."/>
            <person name="Goodwin L."/>
            <person name="Chen A."/>
            <person name="Palaniappan K."/>
            <person name="Land M."/>
            <person name="Hauser L."/>
            <person name="Chang Y.J."/>
            <person name="Jeffries C.D."/>
            <person name="Rohde M."/>
            <person name="Goker M."/>
            <person name="Spring S."/>
            <person name="Woyke T."/>
            <person name="Bristow J."/>
            <person name="Eisen J.A."/>
            <person name="Markowitz V."/>
            <person name="Hugenholtz P."/>
            <person name="Kyrpides N.C."/>
            <person name="Klenk H.P."/>
        </authorList>
    </citation>
    <scope>NUCLEOTIDE SEQUENCE [LARGE SCALE GENOMIC DNA]</scope>
    <source>
        <strain evidence="12">ATCC 49924 / DSM 5501 / Z-7288</strain>
    </source>
</reference>
<dbReference type="STRING" id="574087.Acear_1868"/>
<evidence type="ECO:0000256" key="1">
    <source>
        <dbReference type="ARBA" id="ARBA00001633"/>
    </source>
</evidence>
<evidence type="ECO:0000259" key="10">
    <source>
        <dbReference type="Pfam" id="PF00218"/>
    </source>
</evidence>
<dbReference type="OrthoDB" id="9804217at2"/>
<dbReference type="NCBIfam" id="NF001377">
    <property type="entry name" value="PRK00278.2-4"/>
    <property type="match status" value="1"/>
</dbReference>